<evidence type="ECO:0000256" key="1">
    <source>
        <dbReference type="ARBA" id="ARBA00022729"/>
    </source>
</evidence>
<evidence type="ECO:0000259" key="2">
    <source>
        <dbReference type="Pfam" id="PF12849"/>
    </source>
</evidence>
<protein>
    <submittedName>
        <fullName evidence="3">Phosphate ABC transporter substrate-binding protein</fullName>
    </submittedName>
</protein>
<reference evidence="3" key="2">
    <citation type="journal article" date="2021" name="Syst. Appl. Microbiol.">
        <title>Roseomonas hellenica sp. nov., isolated from roots of wild-growing Alkanna tinctoria.</title>
        <authorList>
            <person name="Rat A."/>
            <person name="Naranjo H.D."/>
            <person name="Lebbe L."/>
            <person name="Cnockaert M."/>
            <person name="Krigas N."/>
            <person name="Grigoriadou K."/>
            <person name="Maloupa E."/>
            <person name="Willems A."/>
        </authorList>
    </citation>
    <scope>NUCLEOTIDE SEQUENCE</scope>
    <source>
        <strain evidence="3">LMG 31228</strain>
    </source>
</reference>
<dbReference type="PANTHER" id="PTHR30570">
    <property type="entry name" value="PERIPLASMIC PHOSPHATE BINDING COMPONENT OF PHOSPHATE ABC TRANSPORTER"/>
    <property type="match status" value="1"/>
</dbReference>
<evidence type="ECO:0000313" key="4">
    <source>
        <dbReference type="Proteomes" id="UP001138709"/>
    </source>
</evidence>
<evidence type="ECO:0000313" key="3">
    <source>
        <dbReference type="EMBL" id="MBR0684121.1"/>
    </source>
</evidence>
<gene>
    <name evidence="3" type="ORF">GXW74_26895</name>
</gene>
<dbReference type="SUPFAM" id="SSF53850">
    <property type="entry name" value="Periplasmic binding protein-like II"/>
    <property type="match status" value="1"/>
</dbReference>
<dbReference type="EMBL" id="JAAEDL010000057">
    <property type="protein sequence ID" value="MBR0684121.1"/>
    <property type="molecule type" value="Genomic_DNA"/>
</dbReference>
<dbReference type="Gene3D" id="3.40.190.10">
    <property type="entry name" value="Periplasmic binding protein-like II"/>
    <property type="match status" value="2"/>
</dbReference>
<accession>A0A9X9XK85</accession>
<proteinExistence type="predicted"/>
<dbReference type="InterPro" id="IPR024370">
    <property type="entry name" value="PBP_domain"/>
</dbReference>
<keyword evidence="1" id="KW-0732">Signal</keyword>
<keyword evidence="4" id="KW-1185">Reference proteome</keyword>
<sequence length="353" mass="38514">MVISESRFLTALLLLLATALTVRPEPAAAQRRDAVLATGSSTVAPFTNAVADRLAEGGARRAEVRSVGTVHGFNEFCQGTSLRFADIQDASRRMNFTEFGLCASRGVHEIMELMIGFDGIVVAHRHGLPSPNFTRAQLWLGSAKEIPRDGRLVPNPHRSWRDVSQQLPDWPIRVIGPPPTSGTRDSFTDLVMLAGCQALPEVRAIRDTAQRRRVCTTVREDGGWVDGGEDDEVIVGQVVDGAIGTLGIFGFSFLERNLARIDGATIDGIDDTRENIASGRYPIARPLYIYVKRPNLDLVPGLRAFVQEYVSEAAMGPEGYLIRRGLVGLDDASRARLRQAVADGAIMLRRPGE</sequence>
<name>A0A9X9XK85_9PROT</name>
<dbReference type="Pfam" id="PF12849">
    <property type="entry name" value="PBP_like_2"/>
    <property type="match status" value="1"/>
</dbReference>
<organism evidence="3 4">
    <name type="scientific">Neoroseomonas eburnea</name>
    <dbReference type="NCBI Taxonomy" id="1346889"/>
    <lineage>
        <taxon>Bacteria</taxon>
        <taxon>Pseudomonadati</taxon>
        <taxon>Pseudomonadota</taxon>
        <taxon>Alphaproteobacteria</taxon>
        <taxon>Acetobacterales</taxon>
        <taxon>Acetobacteraceae</taxon>
        <taxon>Neoroseomonas</taxon>
    </lineage>
</organism>
<dbReference type="Proteomes" id="UP001138709">
    <property type="component" value="Unassembled WGS sequence"/>
</dbReference>
<feature type="domain" description="PBP" evidence="2">
    <location>
        <begin position="26"/>
        <end position="312"/>
    </location>
</feature>
<comment type="caution">
    <text evidence="3">The sequence shown here is derived from an EMBL/GenBank/DDBJ whole genome shotgun (WGS) entry which is preliminary data.</text>
</comment>
<dbReference type="InterPro" id="IPR050811">
    <property type="entry name" value="Phosphate_ABC_transporter"/>
</dbReference>
<dbReference type="PANTHER" id="PTHR30570:SF1">
    <property type="entry name" value="PHOSPHATE-BINDING PROTEIN PSTS"/>
    <property type="match status" value="1"/>
</dbReference>
<dbReference type="AlphaFoldDB" id="A0A9X9XK85"/>
<reference evidence="3" key="1">
    <citation type="submission" date="2020-01" db="EMBL/GenBank/DDBJ databases">
        <authorList>
            <person name="Rat A."/>
        </authorList>
    </citation>
    <scope>NUCLEOTIDE SEQUENCE</scope>
    <source>
        <strain evidence="3">LMG 31228</strain>
    </source>
</reference>